<gene>
    <name evidence="2" type="ORF">FAM09_10060</name>
</gene>
<dbReference type="RefSeq" id="WP_136576960.1">
    <property type="nucleotide sequence ID" value="NZ_STFF01000002.1"/>
</dbReference>
<evidence type="ECO:0000313" key="3">
    <source>
        <dbReference type="Proteomes" id="UP000306918"/>
    </source>
</evidence>
<dbReference type="AlphaFoldDB" id="A0A4V4H1E9"/>
<organism evidence="2 3">
    <name type="scientific">Niastella caeni</name>
    <dbReference type="NCBI Taxonomy" id="2569763"/>
    <lineage>
        <taxon>Bacteria</taxon>
        <taxon>Pseudomonadati</taxon>
        <taxon>Bacteroidota</taxon>
        <taxon>Chitinophagia</taxon>
        <taxon>Chitinophagales</taxon>
        <taxon>Chitinophagaceae</taxon>
        <taxon>Niastella</taxon>
    </lineage>
</organism>
<proteinExistence type="predicted"/>
<keyword evidence="1" id="KW-0472">Membrane</keyword>
<dbReference type="EMBL" id="STFF01000002">
    <property type="protein sequence ID" value="THU40206.1"/>
    <property type="molecule type" value="Genomic_DNA"/>
</dbReference>
<protein>
    <submittedName>
        <fullName evidence="2">Uncharacterized protein</fullName>
    </submittedName>
</protein>
<keyword evidence="1" id="KW-1133">Transmembrane helix</keyword>
<dbReference type="Proteomes" id="UP000306918">
    <property type="component" value="Unassembled WGS sequence"/>
</dbReference>
<name>A0A4V4H1E9_9BACT</name>
<feature type="transmembrane region" description="Helical" evidence="1">
    <location>
        <begin position="53"/>
        <end position="73"/>
    </location>
</feature>
<sequence length="84" mass="9630">MEPMYKTQKKEGKIAKTIEEQTSKLPSDVFLWVSVGAMTTAFILQLARQKHMSLFIGQWAAPFLLFGIYNKLVKQLGHDKTDKE</sequence>
<dbReference type="OrthoDB" id="288286at2"/>
<comment type="caution">
    <text evidence="2">The sequence shown here is derived from an EMBL/GenBank/DDBJ whole genome shotgun (WGS) entry which is preliminary data.</text>
</comment>
<evidence type="ECO:0000256" key="1">
    <source>
        <dbReference type="SAM" id="Phobius"/>
    </source>
</evidence>
<keyword evidence="3" id="KW-1185">Reference proteome</keyword>
<feature type="transmembrane region" description="Helical" evidence="1">
    <location>
        <begin position="29"/>
        <end position="47"/>
    </location>
</feature>
<evidence type="ECO:0000313" key="2">
    <source>
        <dbReference type="EMBL" id="THU40206.1"/>
    </source>
</evidence>
<accession>A0A4V4H1E9</accession>
<keyword evidence="1" id="KW-0812">Transmembrane</keyword>
<reference evidence="2 3" key="1">
    <citation type="submission" date="2019-04" db="EMBL/GenBank/DDBJ databases">
        <title>Niastella caeni sp. nov., isolated from activated sludge.</title>
        <authorList>
            <person name="Sheng M."/>
        </authorList>
    </citation>
    <scope>NUCLEOTIDE SEQUENCE [LARGE SCALE GENOMIC DNA]</scope>
    <source>
        <strain evidence="2 3">HX-2-15</strain>
    </source>
</reference>